<proteinExistence type="predicted"/>
<accession>A0A087H5C9</accession>
<dbReference type="PROSITE" id="PS51375">
    <property type="entry name" value="PPR"/>
    <property type="match status" value="3"/>
</dbReference>
<keyword evidence="1" id="KW-0677">Repeat</keyword>
<dbReference type="EMBL" id="CM002872">
    <property type="protein sequence ID" value="KFK37331.1"/>
    <property type="molecule type" value="Genomic_DNA"/>
</dbReference>
<dbReference type="Gene3D" id="1.25.40.10">
    <property type="entry name" value="Tetratricopeptide repeat domain"/>
    <property type="match status" value="3"/>
</dbReference>
<gene>
    <name evidence="3" type="ordered locus">AALP_Aa4g242800</name>
</gene>
<dbReference type="eggNOG" id="KOG4197">
    <property type="taxonomic scope" value="Eukaryota"/>
</dbReference>
<dbReference type="PANTHER" id="PTHR47937:SF7">
    <property type="entry name" value="EXPORTIN-2 CENTRAL DOMAIN-CONTAINING PROTEIN"/>
    <property type="match status" value="1"/>
</dbReference>
<evidence type="ECO:0008006" key="5">
    <source>
        <dbReference type="Google" id="ProtNLM"/>
    </source>
</evidence>
<dbReference type="PANTHER" id="PTHR47937">
    <property type="entry name" value="PLASTID TRANSCRIPTIONALLY ACTIVE CHROMOSOME 2-LIKE PROTEIN"/>
    <property type="match status" value="1"/>
</dbReference>
<dbReference type="SUPFAM" id="SSF48452">
    <property type="entry name" value="TPR-like"/>
    <property type="match status" value="2"/>
</dbReference>
<dbReference type="Pfam" id="PF01535">
    <property type="entry name" value="PPR"/>
    <property type="match status" value="5"/>
</dbReference>
<feature type="repeat" description="PPR" evidence="2">
    <location>
        <begin position="297"/>
        <end position="331"/>
    </location>
</feature>
<dbReference type="Gramene" id="KFK37331">
    <property type="protein sequence ID" value="KFK37331"/>
    <property type="gene ID" value="AALP_AA4G242800"/>
</dbReference>
<dbReference type="AlphaFoldDB" id="A0A087H5C9"/>
<dbReference type="InterPro" id="IPR052308">
    <property type="entry name" value="PPR_domain-containing"/>
</dbReference>
<dbReference type="InterPro" id="IPR011990">
    <property type="entry name" value="TPR-like_helical_dom_sf"/>
</dbReference>
<keyword evidence="4" id="KW-1185">Reference proteome</keyword>
<evidence type="ECO:0000313" key="3">
    <source>
        <dbReference type="EMBL" id="KFK37331.1"/>
    </source>
</evidence>
<dbReference type="Proteomes" id="UP000029120">
    <property type="component" value="Chromosome 4"/>
</dbReference>
<evidence type="ECO:0000256" key="2">
    <source>
        <dbReference type="PROSITE-ProRule" id="PRU00708"/>
    </source>
</evidence>
<dbReference type="OMA" id="VQASAMF"/>
<dbReference type="InterPro" id="IPR002885">
    <property type="entry name" value="PPR_rpt"/>
</dbReference>
<dbReference type="OrthoDB" id="1054444at2759"/>
<sequence>MFLTRLLSAPINHHHRCVVSMSSLSNLNRVSSSSSSPSSPLSKFESNPSSIHNRVMMLIKLSNLDAAAEQARLAVLARSGEARVTAKTCVAIVDAMCSDRRYSDAYDLFHYFAANSDSDLVPNVCCDSIINALCDEGKLDEAIELYKRSVSSSAQSALAQGLVDAGRIDEAIDLFYCVSRSFLYDIFIRGFLDMGNVERANHLFDELKLNGDSDAVVKVIATFMEHWFKQGMDEKAMECYMSSKEEFSKMRVIAGNTLLKVLLRHGKKPEAWSLFKQMREQSKFPRLEEYRDARKFDSETCNIMVNECFKLGQISEATEIFHKVIGTISDPQLCYRNMITRFCKQGMLSEAERYFAEMCSKKYLVPDVPTYRTMRDAYVKEARVSDALKIMNGTLDACLTYIAKKTLVV</sequence>
<reference evidence="4" key="1">
    <citation type="journal article" date="2015" name="Nat. Plants">
        <title>Genome expansion of Arabis alpina linked with retrotransposition and reduced symmetric DNA methylation.</title>
        <authorList>
            <person name="Willing E.M."/>
            <person name="Rawat V."/>
            <person name="Mandakova T."/>
            <person name="Maumus F."/>
            <person name="James G.V."/>
            <person name="Nordstroem K.J."/>
            <person name="Becker C."/>
            <person name="Warthmann N."/>
            <person name="Chica C."/>
            <person name="Szarzynska B."/>
            <person name="Zytnicki M."/>
            <person name="Albani M.C."/>
            <person name="Kiefer C."/>
            <person name="Bergonzi S."/>
            <person name="Castaings L."/>
            <person name="Mateos J.L."/>
            <person name="Berns M.C."/>
            <person name="Bujdoso N."/>
            <person name="Piofczyk T."/>
            <person name="de Lorenzo L."/>
            <person name="Barrero-Sicilia C."/>
            <person name="Mateos I."/>
            <person name="Piednoel M."/>
            <person name="Hagmann J."/>
            <person name="Chen-Min-Tao R."/>
            <person name="Iglesias-Fernandez R."/>
            <person name="Schuster S.C."/>
            <person name="Alonso-Blanco C."/>
            <person name="Roudier F."/>
            <person name="Carbonero P."/>
            <person name="Paz-Ares J."/>
            <person name="Davis S.J."/>
            <person name="Pecinka A."/>
            <person name="Quesneville H."/>
            <person name="Colot V."/>
            <person name="Lysak M.A."/>
            <person name="Weigel D."/>
            <person name="Coupland G."/>
            <person name="Schneeberger K."/>
        </authorList>
    </citation>
    <scope>NUCLEOTIDE SEQUENCE [LARGE SCALE GENOMIC DNA]</scope>
    <source>
        <strain evidence="4">cv. Pajares</strain>
    </source>
</reference>
<protein>
    <recommendedName>
        <fullName evidence="5">Pentacotripeptide-repeat region of PRORP domain-containing protein</fullName>
    </recommendedName>
</protein>
<feature type="repeat" description="PPR" evidence="2">
    <location>
        <begin position="251"/>
        <end position="285"/>
    </location>
</feature>
<feature type="repeat" description="PPR" evidence="2">
    <location>
        <begin position="122"/>
        <end position="156"/>
    </location>
</feature>
<organism evidence="3 4">
    <name type="scientific">Arabis alpina</name>
    <name type="common">Alpine rock-cress</name>
    <dbReference type="NCBI Taxonomy" id="50452"/>
    <lineage>
        <taxon>Eukaryota</taxon>
        <taxon>Viridiplantae</taxon>
        <taxon>Streptophyta</taxon>
        <taxon>Embryophyta</taxon>
        <taxon>Tracheophyta</taxon>
        <taxon>Spermatophyta</taxon>
        <taxon>Magnoliopsida</taxon>
        <taxon>eudicotyledons</taxon>
        <taxon>Gunneridae</taxon>
        <taxon>Pentapetalae</taxon>
        <taxon>rosids</taxon>
        <taxon>malvids</taxon>
        <taxon>Brassicales</taxon>
        <taxon>Brassicaceae</taxon>
        <taxon>Arabideae</taxon>
        <taxon>Arabis</taxon>
    </lineage>
</organism>
<evidence type="ECO:0000313" key="4">
    <source>
        <dbReference type="Proteomes" id="UP000029120"/>
    </source>
</evidence>
<name>A0A087H5C9_ARAAL</name>
<evidence type="ECO:0000256" key="1">
    <source>
        <dbReference type="ARBA" id="ARBA00022737"/>
    </source>
</evidence>
<dbReference type="NCBIfam" id="TIGR00756">
    <property type="entry name" value="PPR"/>
    <property type="match status" value="3"/>
</dbReference>